<dbReference type="Gene3D" id="3.30.40.10">
    <property type="entry name" value="Zinc/RING finger domain, C3HC4 (zinc finger)"/>
    <property type="match status" value="1"/>
</dbReference>
<evidence type="ECO:0000313" key="2">
    <source>
        <dbReference type="EMBL" id="CAE0438892.1"/>
    </source>
</evidence>
<feature type="region of interest" description="Disordered" evidence="1">
    <location>
        <begin position="174"/>
        <end position="202"/>
    </location>
</feature>
<gene>
    <name evidence="2" type="ORF">ASTO00021_LOCUS9115</name>
</gene>
<feature type="region of interest" description="Disordered" evidence="1">
    <location>
        <begin position="121"/>
        <end position="140"/>
    </location>
</feature>
<reference evidence="2" key="1">
    <citation type="submission" date="2021-01" db="EMBL/GenBank/DDBJ databases">
        <authorList>
            <person name="Corre E."/>
            <person name="Pelletier E."/>
            <person name="Niang G."/>
            <person name="Scheremetjew M."/>
            <person name="Finn R."/>
            <person name="Kale V."/>
            <person name="Holt S."/>
            <person name="Cochrane G."/>
            <person name="Meng A."/>
            <person name="Brown T."/>
            <person name="Cohen L."/>
        </authorList>
    </citation>
    <scope>NUCLEOTIDE SEQUENCE</scope>
    <source>
        <strain evidence="2">GSBS06</strain>
    </source>
</reference>
<dbReference type="InterPro" id="IPR013083">
    <property type="entry name" value="Znf_RING/FYVE/PHD"/>
</dbReference>
<protein>
    <submittedName>
        <fullName evidence="2">Uncharacterized protein</fullName>
    </submittedName>
</protein>
<feature type="compositionally biased region" description="Basic and acidic residues" evidence="1">
    <location>
        <begin position="131"/>
        <end position="140"/>
    </location>
</feature>
<sequence length="202" mass="23925">MKRQLPFSFICKFCGGKFSKESLSFHQRKCEKLANSCKKCGEKFGSNLMRSHWRSCKGKKKKNDALFYESNRYDVSTRRPQVQSHYENCDTEDTENETLMVFREKTSKLSKGMFFAKYRQRKKSRLNQTNESEHKYSDKEVSTLHQSAYEDKIVKTGRYQNWMGSRSERFQKLKQTDPIRGSMTQHKYSLKHSFKESSGNNL</sequence>
<name>A0A7S3LQH7_9STRA</name>
<organism evidence="2">
    <name type="scientific">Aplanochytrium stocchinoi</name>
    <dbReference type="NCBI Taxonomy" id="215587"/>
    <lineage>
        <taxon>Eukaryota</taxon>
        <taxon>Sar</taxon>
        <taxon>Stramenopiles</taxon>
        <taxon>Bigyra</taxon>
        <taxon>Labyrinthulomycetes</taxon>
        <taxon>Thraustochytrida</taxon>
        <taxon>Thraustochytriidae</taxon>
        <taxon>Aplanochytrium</taxon>
    </lineage>
</organism>
<accession>A0A7S3LQH7</accession>
<proteinExistence type="predicted"/>
<dbReference type="AlphaFoldDB" id="A0A7S3LQH7"/>
<evidence type="ECO:0000256" key="1">
    <source>
        <dbReference type="SAM" id="MobiDB-lite"/>
    </source>
</evidence>
<dbReference type="EMBL" id="HBIN01012123">
    <property type="protein sequence ID" value="CAE0438892.1"/>
    <property type="molecule type" value="Transcribed_RNA"/>
</dbReference>